<dbReference type="SUPFAM" id="SSF51735">
    <property type="entry name" value="NAD(P)-binding Rossmann-fold domains"/>
    <property type="match status" value="1"/>
</dbReference>
<organism evidence="3">
    <name type="scientific">marine sediment metagenome</name>
    <dbReference type="NCBI Taxonomy" id="412755"/>
    <lineage>
        <taxon>unclassified sequences</taxon>
        <taxon>metagenomes</taxon>
        <taxon>ecological metagenomes</taxon>
    </lineage>
</organism>
<reference evidence="3" key="1">
    <citation type="journal article" date="2014" name="Front. Microbiol.">
        <title>High frequency of phylogenetically diverse reductive dehalogenase-homologous genes in deep subseafloor sedimentary metagenomes.</title>
        <authorList>
            <person name="Kawai M."/>
            <person name="Futagami T."/>
            <person name="Toyoda A."/>
            <person name="Takaki Y."/>
            <person name="Nishi S."/>
            <person name="Hori S."/>
            <person name="Arai W."/>
            <person name="Tsubouchi T."/>
            <person name="Morono Y."/>
            <person name="Uchiyama I."/>
            <person name="Ito T."/>
            <person name="Fujiyama A."/>
            <person name="Inagaki F."/>
            <person name="Takami H."/>
        </authorList>
    </citation>
    <scope>NUCLEOTIDE SEQUENCE</scope>
    <source>
        <strain evidence="3">Expedition CK06-06</strain>
    </source>
</reference>
<dbReference type="PRINTS" id="PR00085">
    <property type="entry name" value="THFDHDRGNASE"/>
</dbReference>
<feature type="domain" description="Tetrahydrofolate dehydrogenase/cyclohydrolase NAD(P)-binding" evidence="2">
    <location>
        <begin position="2"/>
        <end position="118"/>
    </location>
</feature>
<dbReference type="Gene3D" id="3.40.50.720">
    <property type="entry name" value="NAD(P)-binding Rossmann-like Domain"/>
    <property type="match status" value="1"/>
</dbReference>
<dbReference type="PANTHER" id="PTHR48099:SF5">
    <property type="entry name" value="C-1-TETRAHYDROFOLATE SYNTHASE, CYTOPLASMIC"/>
    <property type="match status" value="1"/>
</dbReference>
<name>X0VZJ0_9ZZZZ</name>
<evidence type="ECO:0000256" key="1">
    <source>
        <dbReference type="ARBA" id="ARBA00012776"/>
    </source>
</evidence>
<dbReference type="AlphaFoldDB" id="X0VZJ0"/>
<dbReference type="GO" id="GO:0035999">
    <property type="term" value="P:tetrahydrofolate interconversion"/>
    <property type="evidence" value="ECO:0007669"/>
    <property type="project" value="TreeGrafter"/>
</dbReference>
<protein>
    <recommendedName>
        <fullName evidence="1">methenyltetrahydrofolate cyclohydrolase</fullName>
        <ecNumber evidence="1">3.5.4.9</ecNumber>
    </recommendedName>
</protein>
<accession>X0VZJ0</accession>
<gene>
    <name evidence="3" type="ORF">S01H1_58047</name>
</gene>
<dbReference type="Gene3D" id="3.40.50.10860">
    <property type="entry name" value="Leucine Dehydrogenase, chain A, domain 1"/>
    <property type="match status" value="1"/>
</dbReference>
<feature type="non-terminal residue" evidence="3">
    <location>
        <position position="1"/>
    </location>
</feature>
<sequence>HSSLVGKPLALLLLSSPFDSATTTVCHIATRDLDAHTKRAEILIVAVGKPGLIKGDMIREGAIVIDVGINRVEGKLVGDVVFEEAKQKASLITPVPGGVGPVTTAMLLKNTVEAWKIQLGYDFMRNIKWTMY</sequence>
<evidence type="ECO:0000259" key="2">
    <source>
        <dbReference type="Pfam" id="PF02882"/>
    </source>
</evidence>
<dbReference type="EC" id="3.5.4.9" evidence="1"/>
<dbReference type="Pfam" id="PF02882">
    <property type="entry name" value="THF_DHG_CYH_C"/>
    <property type="match status" value="1"/>
</dbReference>
<dbReference type="GO" id="GO:0005829">
    <property type="term" value="C:cytosol"/>
    <property type="evidence" value="ECO:0007669"/>
    <property type="project" value="TreeGrafter"/>
</dbReference>
<comment type="caution">
    <text evidence="3">The sequence shown here is derived from an EMBL/GenBank/DDBJ whole genome shotgun (WGS) entry which is preliminary data.</text>
</comment>
<dbReference type="InterPro" id="IPR000672">
    <property type="entry name" value="THF_DH/CycHdrlase"/>
</dbReference>
<dbReference type="GO" id="GO:0004477">
    <property type="term" value="F:methenyltetrahydrofolate cyclohydrolase activity"/>
    <property type="evidence" value="ECO:0007669"/>
    <property type="project" value="UniProtKB-EC"/>
</dbReference>
<dbReference type="InterPro" id="IPR036291">
    <property type="entry name" value="NAD(P)-bd_dom_sf"/>
</dbReference>
<proteinExistence type="predicted"/>
<dbReference type="CDD" id="cd01080">
    <property type="entry name" value="NAD_bind_m-THF_DH_Cyclohyd"/>
    <property type="match status" value="1"/>
</dbReference>
<dbReference type="GO" id="GO:0004488">
    <property type="term" value="F:methylenetetrahydrofolate dehydrogenase (NADP+) activity"/>
    <property type="evidence" value="ECO:0007669"/>
    <property type="project" value="InterPro"/>
</dbReference>
<evidence type="ECO:0000313" key="3">
    <source>
        <dbReference type="EMBL" id="GAG16487.1"/>
    </source>
</evidence>
<dbReference type="PANTHER" id="PTHR48099">
    <property type="entry name" value="C-1-TETRAHYDROFOLATE SYNTHASE, CYTOPLASMIC-RELATED"/>
    <property type="match status" value="1"/>
</dbReference>
<dbReference type="InterPro" id="IPR020631">
    <property type="entry name" value="THF_DH/CycHdrlase_NAD-bd_dom"/>
</dbReference>
<dbReference type="EMBL" id="BARS01037890">
    <property type="protein sequence ID" value="GAG16487.1"/>
    <property type="molecule type" value="Genomic_DNA"/>
</dbReference>